<evidence type="ECO:0000313" key="1">
    <source>
        <dbReference type="EMBL" id="MPL80604.1"/>
    </source>
</evidence>
<organism evidence="1">
    <name type="scientific">bioreactor metagenome</name>
    <dbReference type="NCBI Taxonomy" id="1076179"/>
    <lineage>
        <taxon>unclassified sequences</taxon>
        <taxon>metagenomes</taxon>
        <taxon>ecological metagenomes</taxon>
    </lineage>
</organism>
<dbReference type="EMBL" id="VSSQ01000139">
    <property type="protein sequence ID" value="MPL80604.1"/>
    <property type="molecule type" value="Genomic_DNA"/>
</dbReference>
<gene>
    <name evidence="1" type="ORF">SDC9_26505</name>
</gene>
<proteinExistence type="predicted"/>
<comment type="caution">
    <text evidence="1">The sequence shown here is derived from an EMBL/GenBank/DDBJ whole genome shotgun (WGS) entry which is preliminary data.</text>
</comment>
<sequence length="56" mass="6089">MTLTYMGLAADPQLPANVRRPEIWICAVLINNSPLNLRITQGRKDPVKVAGQAATT</sequence>
<accession>A0A644UNU7</accession>
<name>A0A644UNU7_9ZZZZ</name>
<dbReference type="AlphaFoldDB" id="A0A644UNU7"/>
<protein>
    <submittedName>
        <fullName evidence="1">Uncharacterized protein</fullName>
    </submittedName>
</protein>
<reference evidence="1" key="1">
    <citation type="submission" date="2019-08" db="EMBL/GenBank/DDBJ databases">
        <authorList>
            <person name="Kucharzyk K."/>
            <person name="Murdoch R.W."/>
            <person name="Higgins S."/>
            <person name="Loffler F."/>
        </authorList>
    </citation>
    <scope>NUCLEOTIDE SEQUENCE</scope>
</reference>